<gene>
    <name evidence="1" type="ORF">TrLO_g11025</name>
</gene>
<proteinExistence type="predicted"/>
<dbReference type="OrthoDB" id="10299220at2759"/>
<keyword evidence="2" id="KW-1185">Reference proteome</keyword>
<organism evidence="1 2">
    <name type="scientific">Triparma laevis f. longispina</name>
    <dbReference type="NCBI Taxonomy" id="1714387"/>
    <lineage>
        <taxon>Eukaryota</taxon>
        <taxon>Sar</taxon>
        <taxon>Stramenopiles</taxon>
        <taxon>Ochrophyta</taxon>
        <taxon>Bolidophyceae</taxon>
        <taxon>Parmales</taxon>
        <taxon>Triparmaceae</taxon>
        <taxon>Triparma</taxon>
    </lineage>
</organism>
<evidence type="ECO:0000313" key="2">
    <source>
        <dbReference type="Proteomes" id="UP001165122"/>
    </source>
</evidence>
<accession>A0A9W7CJ62</accession>
<comment type="caution">
    <text evidence="1">The sequence shown here is derived from an EMBL/GenBank/DDBJ whole genome shotgun (WGS) entry which is preliminary data.</text>
</comment>
<dbReference type="AlphaFoldDB" id="A0A9W7CJ62"/>
<dbReference type="EMBL" id="BRXW01000109">
    <property type="protein sequence ID" value="GMI07131.1"/>
    <property type="molecule type" value="Genomic_DNA"/>
</dbReference>
<dbReference type="Proteomes" id="UP001165122">
    <property type="component" value="Unassembled WGS sequence"/>
</dbReference>
<protein>
    <submittedName>
        <fullName evidence="1">Uncharacterized protein</fullName>
    </submittedName>
</protein>
<evidence type="ECO:0000313" key="1">
    <source>
        <dbReference type="EMBL" id="GMI07131.1"/>
    </source>
</evidence>
<reference evidence="2" key="1">
    <citation type="journal article" date="2023" name="Commun. Biol.">
        <title>Genome analysis of Parmales, the sister group of diatoms, reveals the evolutionary specialization of diatoms from phago-mixotrophs to photoautotrophs.</title>
        <authorList>
            <person name="Ban H."/>
            <person name="Sato S."/>
            <person name="Yoshikawa S."/>
            <person name="Yamada K."/>
            <person name="Nakamura Y."/>
            <person name="Ichinomiya M."/>
            <person name="Sato N."/>
            <person name="Blanc-Mathieu R."/>
            <person name="Endo H."/>
            <person name="Kuwata A."/>
            <person name="Ogata H."/>
        </authorList>
    </citation>
    <scope>NUCLEOTIDE SEQUENCE [LARGE SCALE GENOMIC DNA]</scope>
    <source>
        <strain evidence="2">NIES 3700</strain>
    </source>
</reference>
<sequence length="583" mass="66923">MSLMVQHHSDTTTRLDDMITREEWDSAVAYMNEEKGRNDLRRENGTVVFEKAARAGAPLRFFKQGLRQIGEHKSKAIRAATGWIEEGTEQWLFLLDHESSGKVEQKITTATLEFEKALDEWSHLSREKLESALFELDQWGFTDSELLNITLGDKEDIPFFLRTCLLGVARPAALTEGDSHTVSEAITFITKFVLDFDGFTPGSDMAIKNLKEYIGEMNPTLSPLKDAHKLIRVDFFRRLYEEELNLAGFNDFFEGEEDVLPACMTILRSYLTKIPGCGVLKDITDIAEVCLDREFFDEEANPIANTTILFISEDLKQYFADLAENRAFEDALVGGFKGVCTSLIDTVEWFATQTDLEGKEGEVEQQRHNLFAALQQLHAEFNALLRAELQNDRDKRDEVFGDIALMGEEQQHGVVRNRVLSGVGGESSKFWAMESYKRSIMHQSTEDCKRSDREIQRLKLAIDASKLPLKHKTTDYELKGEQYDMTDNESVLLTKAEGAYNDLIKVEEIRKNQSLSMAARAETYTDMNTQLVKEVELFLKLHKVLEKEESQLHHFFRNEEKLQAIREKRDKIIVKLERRIIKK</sequence>
<name>A0A9W7CJ62_9STRA</name>